<keyword evidence="2" id="KW-0238">DNA-binding</keyword>
<dbReference type="EMBL" id="JBHUHO010000046">
    <property type="protein sequence ID" value="MFD2117711.1"/>
    <property type="molecule type" value="Genomic_DNA"/>
</dbReference>
<evidence type="ECO:0000256" key="3">
    <source>
        <dbReference type="ARBA" id="ARBA00023163"/>
    </source>
</evidence>
<dbReference type="Pfam" id="PF02311">
    <property type="entry name" value="AraC_binding"/>
    <property type="match status" value="1"/>
</dbReference>
<dbReference type="InterPro" id="IPR037923">
    <property type="entry name" value="HTH-like"/>
</dbReference>
<dbReference type="Gene3D" id="2.60.120.10">
    <property type="entry name" value="Jelly Rolls"/>
    <property type="match status" value="1"/>
</dbReference>
<dbReference type="PROSITE" id="PS01124">
    <property type="entry name" value="HTH_ARAC_FAMILY_2"/>
    <property type="match status" value="1"/>
</dbReference>
<accession>A0ABW4YPY6</accession>
<dbReference type="PANTHER" id="PTHR43280">
    <property type="entry name" value="ARAC-FAMILY TRANSCRIPTIONAL REGULATOR"/>
    <property type="match status" value="1"/>
</dbReference>
<gene>
    <name evidence="5" type="ORF">ACFSJH_18435</name>
</gene>
<reference evidence="6" key="1">
    <citation type="journal article" date="2019" name="Int. J. Syst. Evol. Microbiol.">
        <title>The Global Catalogue of Microorganisms (GCM) 10K type strain sequencing project: providing services to taxonomists for standard genome sequencing and annotation.</title>
        <authorList>
            <consortium name="The Broad Institute Genomics Platform"/>
            <consortium name="The Broad Institute Genome Sequencing Center for Infectious Disease"/>
            <person name="Wu L."/>
            <person name="Ma J."/>
        </authorList>
    </citation>
    <scope>NUCLEOTIDE SEQUENCE [LARGE SCALE GENOMIC DNA]</scope>
    <source>
        <strain evidence="6">GH52</strain>
    </source>
</reference>
<dbReference type="Proteomes" id="UP001597362">
    <property type="component" value="Unassembled WGS sequence"/>
</dbReference>
<evidence type="ECO:0000256" key="2">
    <source>
        <dbReference type="ARBA" id="ARBA00023125"/>
    </source>
</evidence>
<evidence type="ECO:0000313" key="5">
    <source>
        <dbReference type="EMBL" id="MFD2117711.1"/>
    </source>
</evidence>
<evidence type="ECO:0000313" key="6">
    <source>
        <dbReference type="Proteomes" id="UP001597362"/>
    </source>
</evidence>
<sequence>MNHPKELWENTRLLQKTYPIERFHNVASHARIDDCILTLHWHEHMEFIRMETGTAIFYIDSKPYPLQPGEVLLLPGGSLHVGYAQSEGIIIYDSLVFNSSLFGDWLHDPIHAQMLAPFIEGILHFPVAVSLDTIWDHQFHEALLHILNELTEVKEGYQLIVKTTLYGLLVQLARNYRTSNHHQQTHLSSYYFANRERFKQLLHYVEQHYHHKLTVNYAATIVNLDPFHFCKQFKKLTGRTFIEYVNMCRVNEAERLLLDSEYAIYEIASLVGCDNANYFSKLYKQYKGVTPSQVRKAIVTTYP</sequence>
<organism evidence="5 6">
    <name type="scientific">Paenibacillus yanchengensis</name>
    <dbReference type="NCBI Taxonomy" id="2035833"/>
    <lineage>
        <taxon>Bacteria</taxon>
        <taxon>Bacillati</taxon>
        <taxon>Bacillota</taxon>
        <taxon>Bacilli</taxon>
        <taxon>Bacillales</taxon>
        <taxon>Paenibacillaceae</taxon>
        <taxon>Paenibacillus</taxon>
    </lineage>
</organism>
<dbReference type="RefSeq" id="WP_377774957.1">
    <property type="nucleotide sequence ID" value="NZ_JBHUHO010000046.1"/>
</dbReference>
<dbReference type="Pfam" id="PF12833">
    <property type="entry name" value="HTH_18"/>
    <property type="match status" value="1"/>
</dbReference>
<evidence type="ECO:0000259" key="4">
    <source>
        <dbReference type="PROSITE" id="PS01124"/>
    </source>
</evidence>
<feature type="domain" description="HTH araC/xylS-type" evidence="4">
    <location>
        <begin position="199"/>
        <end position="297"/>
    </location>
</feature>
<dbReference type="PANTHER" id="PTHR43280:SF28">
    <property type="entry name" value="HTH-TYPE TRANSCRIPTIONAL ACTIVATOR RHAS"/>
    <property type="match status" value="1"/>
</dbReference>
<protein>
    <submittedName>
        <fullName evidence="5">AraC family transcriptional regulator</fullName>
    </submittedName>
</protein>
<comment type="caution">
    <text evidence="5">The sequence shown here is derived from an EMBL/GenBank/DDBJ whole genome shotgun (WGS) entry which is preliminary data.</text>
</comment>
<evidence type="ECO:0000256" key="1">
    <source>
        <dbReference type="ARBA" id="ARBA00023015"/>
    </source>
</evidence>
<dbReference type="SMART" id="SM00342">
    <property type="entry name" value="HTH_ARAC"/>
    <property type="match status" value="1"/>
</dbReference>
<dbReference type="SUPFAM" id="SSF51215">
    <property type="entry name" value="Regulatory protein AraC"/>
    <property type="match status" value="1"/>
</dbReference>
<dbReference type="InterPro" id="IPR014710">
    <property type="entry name" value="RmlC-like_jellyroll"/>
</dbReference>
<dbReference type="InterPro" id="IPR003313">
    <property type="entry name" value="AraC-bd"/>
</dbReference>
<proteinExistence type="predicted"/>
<keyword evidence="1" id="KW-0805">Transcription regulation</keyword>
<name>A0ABW4YPY6_9BACL</name>
<dbReference type="InterPro" id="IPR009057">
    <property type="entry name" value="Homeodomain-like_sf"/>
</dbReference>
<keyword evidence="3" id="KW-0804">Transcription</keyword>
<dbReference type="SUPFAM" id="SSF46689">
    <property type="entry name" value="Homeodomain-like"/>
    <property type="match status" value="2"/>
</dbReference>
<keyword evidence="6" id="KW-1185">Reference proteome</keyword>
<dbReference type="InterPro" id="IPR018060">
    <property type="entry name" value="HTH_AraC"/>
</dbReference>
<dbReference type="Gene3D" id="1.10.10.60">
    <property type="entry name" value="Homeodomain-like"/>
    <property type="match status" value="2"/>
</dbReference>